<evidence type="ECO:0000256" key="2">
    <source>
        <dbReference type="ARBA" id="ARBA00012438"/>
    </source>
</evidence>
<evidence type="ECO:0000256" key="7">
    <source>
        <dbReference type="ARBA" id="ARBA00022840"/>
    </source>
</evidence>
<dbReference type="Pfam" id="PF13426">
    <property type="entry name" value="PAS_9"/>
    <property type="match status" value="1"/>
</dbReference>
<gene>
    <name evidence="11" type="ORF">ACFFHF_18585</name>
</gene>
<comment type="caution">
    <text evidence="11">The sequence shown here is derived from an EMBL/GenBank/DDBJ whole genome shotgun (WGS) entry which is preliminary data.</text>
</comment>
<proteinExistence type="predicted"/>
<keyword evidence="4" id="KW-0808">Transferase</keyword>
<evidence type="ECO:0000313" key="11">
    <source>
        <dbReference type="EMBL" id="MFC0477213.1"/>
    </source>
</evidence>
<dbReference type="PRINTS" id="PR00344">
    <property type="entry name" value="BCTRLSENSOR"/>
</dbReference>
<dbReference type="CDD" id="cd00075">
    <property type="entry name" value="HATPase"/>
    <property type="match status" value="1"/>
</dbReference>
<dbReference type="InterPro" id="IPR000700">
    <property type="entry name" value="PAS-assoc_C"/>
</dbReference>
<keyword evidence="5" id="KW-0547">Nucleotide-binding</keyword>
<comment type="catalytic activity">
    <reaction evidence="1">
        <text>ATP + protein L-histidine = ADP + protein N-phospho-L-histidine.</text>
        <dbReference type="EC" id="2.7.13.3"/>
    </reaction>
</comment>
<dbReference type="SMART" id="SM00388">
    <property type="entry name" value="HisKA"/>
    <property type="match status" value="1"/>
</dbReference>
<keyword evidence="3" id="KW-0597">Phosphoprotein</keyword>
<dbReference type="Pfam" id="PF00512">
    <property type="entry name" value="HisKA"/>
    <property type="match status" value="1"/>
</dbReference>
<dbReference type="SMART" id="SM00387">
    <property type="entry name" value="HATPase_c"/>
    <property type="match status" value="1"/>
</dbReference>
<dbReference type="InterPro" id="IPR003594">
    <property type="entry name" value="HATPase_dom"/>
</dbReference>
<reference evidence="11 12" key="1">
    <citation type="submission" date="2024-09" db="EMBL/GenBank/DDBJ databases">
        <authorList>
            <person name="Sun Q."/>
            <person name="Mori K."/>
        </authorList>
    </citation>
    <scope>NUCLEOTIDE SEQUENCE [LARGE SCALE GENOMIC DNA]</scope>
    <source>
        <strain evidence="11 12">CGMCC 1.9126</strain>
    </source>
</reference>
<dbReference type="InterPro" id="IPR005467">
    <property type="entry name" value="His_kinase_dom"/>
</dbReference>
<dbReference type="InterPro" id="IPR001610">
    <property type="entry name" value="PAC"/>
</dbReference>
<dbReference type="EMBL" id="JBHLUU010000118">
    <property type="protein sequence ID" value="MFC0477213.1"/>
    <property type="molecule type" value="Genomic_DNA"/>
</dbReference>
<sequence length="425" mass="47862">MKLESFEKTADQCVRHSNLISVCAYNGNKITATLQNSMLKSHEYIMTDHELVKSYFYKNNSVHLPLLTIAKETQLEEKLIATKHQLQSFIFQNLDPVVIIDKWDKVITVNAAFHSTFGFTAIEVLGLDASELPILPDDRKFEVILNRSFTVLGEKVKGYETIRKTKDGKVLQVHLSCFPLLDEKNELDGWAVIIRDITERKQAQELLIKSEKLSIAGELAAGIAHEIRNPITSVKGFLQLMQSSNFEKQIYYDIMSSEITRIEQILSELLMLAKPQAVHFARKDVMVLIRDVVTLLGPQATLNNVQIITDLKTELTQIMCEENQIKQVCINFIKNAIDAMPDGGNLTIQLISSKTQELIIRFIDEGNGIPDELISKLGQPFYTTKEKGTGLGFMVSKRIVENHQGTVNICSEVGKGTTIEVKLPN</sequence>
<dbReference type="GO" id="GO:0005524">
    <property type="term" value="F:ATP binding"/>
    <property type="evidence" value="ECO:0007669"/>
    <property type="project" value="UniProtKB-KW"/>
</dbReference>
<feature type="domain" description="PAC" evidence="10">
    <location>
        <begin position="157"/>
        <end position="209"/>
    </location>
</feature>
<dbReference type="InterPro" id="IPR035965">
    <property type="entry name" value="PAS-like_dom_sf"/>
</dbReference>
<dbReference type="InterPro" id="IPR004358">
    <property type="entry name" value="Sig_transdc_His_kin-like_C"/>
</dbReference>
<dbReference type="InterPro" id="IPR036097">
    <property type="entry name" value="HisK_dim/P_sf"/>
</dbReference>
<accession>A0ABV6KV99</accession>
<evidence type="ECO:0000313" key="12">
    <source>
        <dbReference type="Proteomes" id="UP001589738"/>
    </source>
</evidence>
<dbReference type="NCBIfam" id="TIGR00229">
    <property type="entry name" value="sensory_box"/>
    <property type="match status" value="1"/>
</dbReference>
<dbReference type="PANTHER" id="PTHR43065">
    <property type="entry name" value="SENSOR HISTIDINE KINASE"/>
    <property type="match status" value="1"/>
</dbReference>
<organism evidence="11 12">
    <name type="scientific">Robertmurraya beringensis</name>
    <dbReference type="NCBI Taxonomy" id="641660"/>
    <lineage>
        <taxon>Bacteria</taxon>
        <taxon>Bacillati</taxon>
        <taxon>Bacillota</taxon>
        <taxon>Bacilli</taxon>
        <taxon>Bacillales</taxon>
        <taxon>Bacillaceae</taxon>
        <taxon>Robertmurraya</taxon>
    </lineage>
</organism>
<dbReference type="PANTHER" id="PTHR43065:SF34">
    <property type="entry name" value="SPORULATION KINASE A"/>
    <property type="match status" value="1"/>
</dbReference>
<dbReference type="InterPro" id="IPR000014">
    <property type="entry name" value="PAS"/>
</dbReference>
<evidence type="ECO:0000256" key="4">
    <source>
        <dbReference type="ARBA" id="ARBA00022679"/>
    </source>
</evidence>
<keyword evidence="6" id="KW-0418">Kinase</keyword>
<dbReference type="SUPFAM" id="SSF55874">
    <property type="entry name" value="ATPase domain of HSP90 chaperone/DNA topoisomerase II/histidine kinase"/>
    <property type="match status" value="1"/>
</dbReference>
<dbReference type="InterPro" id="IPR036890">
    <property type="entry name" value="HATPase_C_sf"/>
</dbReference>
<dbReference type="RefSeq" id="WP_160546832.1">
    <property type="nucleotide sequence ID" value="NZ_JBHLUU010000118.1"/>
</dbReference>
<evidence type="ECO:0000256" key="3">
    <source>
        <dbReference type="ARBA" id="ARBA00022553"/>
    </source>
</evidence>
<keyword evidence="12" id="KW-1185">Reference proteome</keyword>
<dbReference type="SMART" id="SM00086">
    <property type="entry name" value="PAC"/>
    <property type="match status" value="1"/>
</dbReference>
<evidence type="ECO:0000256" key="8">
    <source>
        <dbReference type="ARBA" id="ARBA00023012"/>
    </source>
</evidence>
<protein>
    <recommendedName>
        <fullName evidence="2">histidine kinase</fullName>
        <ecNumber evidence="2">2.7.13.3</ecNumber>
    </recommendedName>
</protein>
<dbReference type="SUPFAM" id="SSF47384">
    <property type="entry name" value="Homodimeric domain of signal transducing histidine kinase"/>
    <property type="match status" value="1"/>
</dbReference>
<dbReference type="PROSITE" id="PS50109">
    <property type="entry name" value="HIS_KIN"/>
    <property type="match status" value="1"/>
</dbReference>
<evidence type="ECO:0000256" key="6">
    <source>
        <dbReference type="ARBA" id="ARBA00022777"/>
    </source>
</evidence>
<keyword evidence="8" id="KW-0902">Two-component regulatory system</keyword>
<dbReference type="Gene3D" id="1.10.287.130">
    <property type="match status" value="1"/>
</dbReference>
<feature type="domain" description="Histidine kinase" evidence="9">
    <location>
        <begin position="222"/>
        <end position="425"/>
    </location>
</feature>
<dbReference type="CDD" id="cd00082">
    <property type="entry name" value="HisKA"/>
    <property type="match status" value="1"/>
</dbReference>
<evidence type="ECO:0000259" key="10">
    <source>
        <dbReference type="PROSITE" id="PS50113"/>
    </source>
</evidence>
<dbReference type="Proteomes" id="UP001589738">
    <property type="component" value="Unassembled WGS sequence"/>
</dbReference>
<dbReference type="EC" id="2.7.13.3" evidence="2"/>
<dbReference type="Gene3D" id="3.30.450.20">
    <property type="entry name" value="PAS domain"/>
    <property type="match status" value="1"/>
</dbReference>
<name>A0ABV6KV99_9BACI</name>
<dbReference type="InterPro" id="IPR003661">
    <property type="entry name" value="HisK_dim/P_dom"/>
</dbReference>
<evidence type="ECO:0000256" key="1">
    <source>
        <dbReference type="ARBA" id="ARBA00000085"/>
    </source>
</evidence>
<dbReference type="Pfam" id="PF02518">
    <property type="entry name" value="HATPase_c"/>
    <property type="match status" value="1"/>
</dbReference>
<dbReference type="Gene3D" id="3.30.565.10">
    <property type="entry name" value="Histidine kinase-like ATPase, C-terminal domain"/>
    <property type="match status" value="1"/>
</dbReference>
<evidence type="ECO:0000256" key="5">
    <source>
        <dbReference type="ARBA" id="ARBA00022741"/>
    </source>
</evidence>
<keyword evidence="7 11" id="KW-0067">ATP-binding</keyword>
<evidence type="ECO:0000259" key="9">
    <source>
        <dbReference type="PROSITE" id="PS50109"/>
    </source>
</evidence>
<dbReference type="CDD" id="cd00130">
    <property type="entry name" value="PAS"/>
    <property type="match status" value="1"/>
</dbReference>
<dbReference type="PROSITE" id="PS50113">
    <property type="entry name" value="PAC"/>
    <property type="match status" value="1"/>
</dbReference>
<dbReference type="SUPFAM" id="SSF55785">
    <property type="entry name" value="PYP-like sensor domain (PAS domain)"/>
    <property type="match status" value="1"/>
</dbReference>